<dbReference type="Gene3D" id="3.10.20.90">
    <property type="entry name" value="Phosphatidylinositol 3-kinase Catalytic Subunit, Chain A, domain 1"/>
    <property type="match status" value="1"/>
</dbReference>
<evidence type="ECO:0008006" key="11">
    <source>
        <dbReference type="Google" id="ProtNLM"/>
    </source>
</evidence>
<dbReference type="SUPFAM" id="SSF49599">
    <property type="entry name" value="TRAF domain-like"/>
    <property type="match status" value="1"/>
</dbReference>
<name>A0A8H3FN10_9LECA</name>
<dbReference type="PANTHER" id="PTHR23084">
    <property type="entry name" value="PHOSPHATIDYLINOSITOL-4-PHOSPHATE 5-KINASE RELATED"/>
    <property type="match status" value="1"/>
</dbReference>
<evidence type="ECO:0000259" key="8">
    <source>
        <dbReference type="PROSITE" id="PS50144"/>
    </source>
</evidence>
<dbReference type="PANTHER" id="PTHR23084:SF263">
    <property type="entry name" value="MORN REPEAT-CONTAINING PROTEIN 1"/>
    <property type="match status" value="1"/>
</dbReference>
<dbReference type="Pfam" id="PF12436">
    <property type="entry name" value="USP7_ICP0_bdg"/>
    <property type="match status" value="1"/>
</dbReference>
<feature type="domain" description="MATH" evidence="8">
    <location>
        <begin position="318"/>
        <end position="528"/>
    </location>
</feature>
<dbReference type="OrthoDB" id="294378at2759"/>
<keyword evidence="3" id="KW-0677">Repeat</keyword>
<feature type="domain" description="RING-type" evidence="7">
    <location>
        <begin position="1344"/>
        <end position="1379"/>
    </location>
</feature>
<dbReference type="Pfam" id="PF02493">
    <property type="entry name" value="MORN"/>
    <property type="match status" value="4"/>
</dbReference>
<dbReference type="GO" id="GO:0008270">
    <property type="term" value="F:zinc ion binding"/>
    <property type="evidence" value="ECO:0007669"/>
    <property type="project" value="UniProtKB-KW"/>
</dbReference>
<dbReference type="EMBL" id="CAJPDS010000045">
    <property type="protein sequence ID" value="CAF9927603.1"/>
    <property type="molecule type" value="Genomic_DNA"/>
</dbReference>
<keyword evidence="5" id="KW-0479">Metal-binding</keyword>
<dbReference type="CDD" id="cd02257">
    <property type="entry name" value="Peptidase_C19"/>
    <property type="match status" value="1"/>
</dbReference>
<feature type="compositionally biased region" description="Low complexity" evidence="6">
    <location>
        <begin position="229"/>
        <end position="240"/>
    </location>
</feature>
<dbReference type="InterPro" id="IPR013083">
    <property type="entry name" value="Znf_RING/FYVE/PHD"/>
</dbReference>
<dbReference type="Gene3D" id="2.60.210.10">
    <property type="entry name" value="Apoptosis, Tumor Necrosis Factor Receptor Associated Protein 2, Chain A"/>
    <property type="match status" value="1"/>
</dbReference>
<dbReference type="InterPro" id="IPR001394">
    <property type="entry name" value="Peptidase_C19_UCH"/>
</dbReference>
<feature type="compositionally biased region" description="Acidic residues" evidence="6">
    <location>
        <begin position="89"/>
        <end position="98"/>
    </location>
</feature>
<evidence type="ECO:0000259" key="7">
    <source>
        <dbReference type="PROSITE" id="PS50089"/>
    </source>
</evidence>
<keyword evidence="5" id="KW-0863">Zinc-finger</keyword>
<proteinExistence type="predicted"/>
<organism evidence="9 10">
    <name type="scientific">Heterodermia speciosa</name>
    <dbReference type="NCBI Taxonomy" id="116794"/>
    <lineage>
        <taxon>Eukaryota</taxon>
        <taxon>Fungi</taxon>
        <taxon>Dikarya</taxon>
        <taxon>Ascomycota</taxon>
        <taxon>Pezizomycotina</taxon>
        <taxon>Lecanoromycetes</taxon>
        <taxon>OSLEUM clade</taxon>
        <taxon>Lecanoromycetidae</taxon>
        <taxon>Caliciales</taxon>
        <taxon>Physciaceae</taxon>
        <taxon>Heterodermia</taxon>
    </lineage>
</organism>
<evidence type="ECO:0000256" key="3">
    <source>
        <dbReference type="ARBA" id="ARBA00022737"/>
    </source>
</evidence>
<feature type="compositionally biased region" description="Polar residues" evidence="6">
    <location>
        <begin position="7"/>
        <end position="73"/>
    </location>
</feature>
<comment type="caution">
    <text evidence="9">The sequence shown here is derived from an EMBL/GenBank/DDBJ whole genome shotgun (WGS) entry which is preliminary data.</text>
</comment>
<protein>
    <recommendedName>
        <fullName evidence="11">MATH domain-containing protein</fullName>
    </recommendedName>
</protein>
<evidence type="ECO:0000256" key="6">
    <source>
        <dbReference type="SAM" id="MobiDB-lite"/>
    </source>
</evidence>
<feature type="compositionally biased region" description="Polar residues" evidence="6">
    <location>
        <begin position="163"/>
        <end position="176"/>
    </location>
</feature>
<keyword evidence="4" id="KW-0833">Ubl conjugation pathway</keyword>
<keyword evidence="2" id="KW-0963">Cytoplasm</keyword>
<dbReference type="SUPFAM" id="SSF82185">
    <property type="entry name" value="Histone H3 K4-specific methyltransferase SET7/9 N-terminal domain"/>
    <property type="match status" value="1"/>
</dbReference>
<dbReference type="InterPro" id="IPR002083">
    <property type="entry name" value="MATH/TRAF_dom"/>
</dbReference>
<gene>
    <name evidence="9" type="ORF">HETSPECPRED_006624</name>
</gene>
<evidence type="ECO:0000256" key="1">
    <source>
        <dbReference type="ARBA" id="ARBA00004496"/>
    </source>
</evidence>
<dbReference type="PROSITE" id="PS50144">
    <property type="entry name" value="MATH"/>
    <property type="match status" value="1"/>
</dbReference>
<dbReference type="GO" id="GO:0005737">
    <property type="term" value="C:cytoplasm"/>
    <property type="evidence" value="ECO:0007669"/>
    <property type="project" value="UniProtKB-SubCell"/>
</dbReference>
<dbReference type="InterPro" id="IPR038765">
    <property type="entry name" value="Papain-like_cys_pep_sf"/>
</dbReference>
<feature type="compositionally biased region" description="Low complexity" evidence="6">
    <location>
        <begin position="145"/>
        <end position="154"/>
    </location>
</feature>
<reference evidence="9" key="1">
    <citation type="submission" date="2021-03" db="EMBL/GenBank/DDBJ databases">
        <authorList>
            <person name="Tagirdzhanova G."/>
        </authorList>
    </citation>
    <scope>NUCLEOTIDE SEQUENCE</scope>
</reference>
<keyword evidence="5" id="KW-0862">Zinc</keyword>
<evidence type="ECO:0000313" key="9">
    <source>
        <dbReference type="EMBL" id="CAF9927603.1"/>
    </source>
</evidence>
<dbReference type="InterPro" id="IPR008974">
    <property type="entry name" value="TRAF-like"/>
</dbReference>
<sequence length="1391" mass="153840">MEVAVSINDSRALSPANQRHSRYSTPDTSNISSLNTGEPASTFPIISSQEPNNIDNNSSIPAHQQEAHNQTLVDTMEADGQDHDRMDTDDASETSDSEADTRQPNDTPVGEGSVHVPTIADTEAMDTTPDTPDVGLPFNPQVDGQENNNNQNAAEDTHVNHNLVRTNSRGSTVESRSPSNTPSPPNPPENFISVIIDPNTGQRADTALAAQAAEDWPALFPPQTQPNIAQEPPETQPPAENEGDRNGSQEEDSPDEESADEEEQPYWANFIEDKTVPSEEESKLIEQDTDERSALDHAHWESLAFDPLDDPEYIPTATGRIEWTLKGFHGTPEAPNKEIVMRSPSIAIGGFYWNIKVYPRGNENTDSMSVYVECSSSPKGSTNKEADTTATELGPSTETSASQGMQPGESQGGSENAAHAADSSDAPDKDHQPMESEDVNEPSRNEVMDGVVEGGQSWEVPAQVLCIAYNPEEPRVYAYQKVTHRYHKDTADWGWTRFHGPWDRLHRRERLQRQAMLRHDTLCFTAYIRTVKDDTRALWWHSPANRPEWDSFERLGLNRLWVGSPESSAVLSAVSTWLHIYPLSCSITNPTVTLNSRAWDIRDRPFHEELDHIRGQLTSALKESEESISLMNVAEMLDWNDAGDCEPDVVSNLDILRRALSYEALNVRAVTDVKDIFEDILMLRQPDLAPDSFKQATTQNTAKYQYDAKAHSSVQQEVTAASSRLPIDTILKQPAILQVELQRQRFEKDSRKWKKLTHRISIDESIVFQAHTTPGTAYTLFGAVVHSGDLESKDYYSVIRPHGPGTRWIKYAGDKASRGVECLTTKQALEAHEGNDTAGTTAAVAYLVTYVRSDLLSSLPAEPKFSKSTANHRSEPLSEIPKTLDCDVKVPVYVYHSGAFNDHQGLGVADWKLRETDGTTMLKLEVSDSIFLDVLVGAIDSAWKATKPEATGKYALWFIDTVKGNLAMENVVRAPEMIALGIRKPDTRLKDAHTFYGACRIWLDDNLPIEPEAILEPPPSPINAPAPDAPPPSTPPPPEDTMQVDEDGAENGPNPAAASPEQPSEAPRTEIQAPPTDDQDTVMEGNADPDTAHGSRQIAVPHMWNSNFDTKVLQYYDNVFVFLKFFDAESQILTGIKTLWVKQNDRIGYTIRQAMSWNDDVAIDIYQEQTLSSLESVRSGSTFQDISGTTSYILVVQKRLGAKDVSRLTAAGKPCTIPSFFSYQCSACDPAYLKPYLTRSYFASPYFSGSIAHGRPHGQGTLITTVGDAYTGAFDSGMKSGQGSMRFANGDTYNGSWANDDPDGQGEMVYAKTGNVYTGGFRKRKRHGKGIMKFEVADEEERLCGICYEEEMDCCFYDCGHVAACEGCARQVDVCPVCRRGVKAVVRIWRS</sequence>
<dbReference type="Pfam" id="PF00443">
    <property type="entry name" value="UCH"/>
    <property type="match status" value="1"/>
</dbReference>
<evidence type="ECO:0000313" key="10">
    <source>
        <dbReference type="Proteomes" id="UP000664521"/>
    </source>
</evidence>
<dbReference type="PROSITE" id="PS50089">
    <property type="entry name" value="ZF_RING_2"/>
    <property type="match status" value="1"/>
</dbReference>
<feature type="region of interest" description="Disordered" evidence="6">
    <location>
        <begin position="219"/>
        <end position="289"/>
    </location>
</feature>
<evidence type="ECO:0000256" key="5">
    <source>
        <dbReference type="PROSITE-ProRule" id="PRU00175"/>
    </source>
</evidence>
<dbReference type="InterPro" id="IPR024729">
    <property type="entry name" value="USP7_ICP0-binding_dom"/>
</dbReference>
<evidence type="ECO:0000256" key="2">
    <source>
        <dbReference type="ARBA" id="ARBA00022490"/>
    </source>
</evidence>
<accession>A0A8H3FN10</accession>
<feature type="region of interest" description="Disordered" evidence="6">
    <location>
        <begin position="373"/>
        <end position="444"/>
    </location>
</feature>
<dbReference type="Proteomes" id="UP000664521">
    <property type="component" value="Unassembled WGS sequence"/>
</dbReference>
<dbReference type="InterPro" id="IPR003409">
    <property type="entry name" value="MORN"/>
</dbReference>
<feature type="region of interest" description="Disordered" evidence="6">
    <location>
        <begin position="1"/>
        <end position="194"/>
    </location>
</feature>
<feature type="region of interest" description="Disordered" evidence="6">
    <location>
        <begin position="1012"/>
        <end position="1094"/>
    </location>
</feature>
<feature type="compositionally biased region" description="Pro residues" evidence="6">
    <location>
        <begin position="1016"/>
        <end position="1039"/>
    </location>
</feature>
<feature type="compositionally biased region" description="Basic and acidic residues" evidence="6">
    <location>
        <begin position="271"/>
        <end position="289"/>
    </location>
</feature>
<dbReference type="Gene3D" id="2.20.110.10">
    <property type="entry name" value="Histone H3 K4-specific methyltransferase SET7/9 N-terminal domain"/>
    <property type="match status" value="1"/>
</dbReference>
<feature type="compositionally biased region" description="Polar residues" evidence="6">
    <location>
        <begin position="388"/>
        <end position="414"/>
    </location>
</feature>
<dbReference type="GO" id="GO:0016579">
    <property type="term" value="P:protein deubiquitination"/>
    <property type="evidence" value="ECO:0007669"/>
    <property type="project" value="InterPro"/>
</dbReference>
<dbReference type="SMART" id="SM00698">
    <property type="entry name" value="MORN"/>
    <property type="match status" value="3"/>
</dbReference>
<dbReference type="Pfam" id="PF13920">
    <property type="entry name" value="zf-C3HC4_3"/>
    <property type="match status" value="1"/>
</dbReference>
<evidence type="ECO:0000256" key="4">
    <source>
        <dbReference type="ARBA" id="ARBA00022786"/>
    </source>
</evidence>
<dbReference type="Gene3D" id="3.90.70.10">
    <property type="entry name" value="Cysteine proteinases"/>
    <property type="match status" value="1"/>
</dbReference>
<feature type="compositionally biased region" description="Acidic residues" evidence="6">
    <location>
        <begin position="249"/>
        <end position="264"/>
    </location>
</feature>
<dbReference type="Gene3D" id="3.30.40.10">
    <property type="entry name" value="Zinc/RING finger domain, C3HC4 (zinc finger)"/>
    <property type="match status" value="1"/>
</dbReference>
<dbReference type="SUPFAM" id="SSF54001">
    <property type="entry name" value="Cysteine proteinases"/>
    <property type="match status" value="1"/>
</dbReference>
<feature type="compositionally biased region" description="Low complexity" evidence="6">
    <location>
        <begin position="1055"/>
        <end position="1066"/>
    </location>
</feature>
<dbReference type="InterPro" id="IPR001841">
    <property type="entry name" value="Znf_RING"/>
</dbReference>
<dbReference type="SUPFAM" id="SSF57850">
    <property type="entry name" value="RING/U-box"/>
    <property type="match status" value="1"/>
</dbReference>
<dbReference type="GO" id="GO:0004843">
    <property type="term" value="F:cysteine-type deubiquitinase activity"/>
    <property type="evidence" value="ECO:0007669"/>
    <property type="project" value="InterPro"/>
</dbReference>
<comment type="subcellular location">
    <subcellularLocation>
        <location evidence="1">Cytoplasm</location>
    </subcellularLocation>
</comment>
<keyword evidence="10" id="KW-1185">Reference proteome</keyword>